<dbReference type="AlphaFoldDB" id="A0A7R9CV75"/>
<organism evidence="1">
    <name type="scientific">Timema poppense</name>
    <name type="common">Walking stick</name>
    <dbReference type="NCBI Taxonomy" id="170557"/>
    <lineage>
        <taxon>Eukaryota</taxon>
        <taxon>Metazoa</taxon>
        <taxon>Ecdysozoa</taxon>
        <taxon>Arthropoda</taxon>
        <taxon>Hexapoda</taxon>
        <taxon>Insecta</taxon>
        <taxon>Pterygota</taxon>
        <taxon>Neoptera</taxon>
        <taxon>Polyneoptera</taxon>
        <taxon>Phasmatodea</taxon>
        <taxon>Timematodea</taxon>
        <taxon>Timematoidea</taxon>
        <taxon>Timematidae</taxon>
        <taxon>Timema</taxon>
    </lineage>
</organism>
<protein>
    <submittedName>
        <fullName evidence="1">Uncharacterized protein</fullName>
    </submittedName>
</protein>
<accession>A0A7R9CV75</accession>
<sequence>MPSSSHSLFQAVTGDINIVDVLLLDVMLVSGLKQGEHQRKVFLQTDSITSDGMVRNNLDGEDEEHISRFNRGGYDKYVDDTSHDHRTDSYNNEERNINHRSVLNKYGYGDEEGNMNLRRGFNEEDYGIGNRNIKQRNGLIKGYYNHNRETSYRKDMNRDNYHNIHKINSKSQMHVNSYDDEPDLDDNDMWNIENKNVKNTQIGNLTLWDGDKDVNTNYWNGTGLSDLIDSSSMCRAVCRVCETSARFTSERCSSSMCRLVCRA</sequence>
<dbReference type="EMBL" id="OD001698">
    <property type="protein sequence ID" value="CAD7402881.1"/>
    <property type="molecule type" value="Genomic_DNA"/>
</dbReference>
<name>A0A7R9CV75_TIMPO</name>
<reference evidence="1" key="1">
    <citation type="submission" date="2020-11" db="EMBL/GenBank/DDBJ databases">
        <authorList>
            <person name="Tran Van P."/>
        </authorList>
    </citation>
    <scope>NUCLEOTIDE SEQUENCE</scope>
</reference>
<proteinExistence type="predicted"/>
<gene>
    <name evidence="1" type="ORF">TPSB3V08_LOCUS3769</name>
</gene>
<evidence type="ECO:0000313" key="1">
    <source>
        <dbReference type="EMBL" id="CAD7402881.1"/>
    </source>
</evidence>